<dbReference type="SUPFAM" id="SSF53335">
    <property type="entry name" value="S-adenosyl-L-methionine-dependent methyltransferases"/>
    <property type="match status" value="1"/>
</dbReference>
<keyword evidence="1" id="KW-0808">Transferase</keyword>
<organism evidence="1 2">
    <name type="scientific">Congregibacter brevis</name>
    <dbReference type="NCBI Taxonomy" id="3081201"/>
    <lineage>
        <taxon>Bacteria</taxon>
        <taxon>Pseudomonadati</taxon>
        <taxon>Pseudomonadota</taxon>
        <taxon>Gammaproteobacteria</taxon>
        <taxon>Cellvibrionales</taxon>
        <taxon>Halieaceae</taxon>
        <taxon>Congregibacter</taxon>
    </lineage>
</organism>
<name>A0ABZ0IE31_9GAMM</name>
<dbReference type="EC" id="2.1.1.-" evidence="1"/>
<evidence type="ECO:0000313" key="2">
    <source>
        <dbReference type="Proteomes" id="UP001626549"/>
    </source>
</evidence>
<dbReference type="Pfam" id="PF13578">
    <property type="entry name" value="Methyltransf_24"/>
    <property type="match status" value="1"/>
</dbReference>
<keyword evidence="2" id="KW-1185">Reference proteome</keyword>
<dbReference type="Proteomes" id="UP001626549">
    <property type="component" value="Chromosome"/>
</dbReference>
<dbReference type="GO" id="GO:0008168">
    <property type="term" value="F:methyltransferase activity"/>
    <property type="evidence" value="ECO:0007669"/>
    <property type="project" value="UniProtKB-KW"/>
</dbReference>
<dbReference type="Gene3D" id="3.40.50.150">
    <property type="entry name" value="Vaccinia Virus protein VP39"/>
    <property type="match status" value="1"/>
</dbReference>
<dbReference type="InterPro" id="IPR029063">
    <property type="entry name" value="SAM-dependent_MTases_sf"/>
</dbReference>
<sequence>MSKHIELILPIDIDSVKGFLSHAEGEALFRCASTLAQGAVAVEIGSYCGKSSVYLGLGCKATGSTLFAVDHHRGSEEHQPGEMFHDPQLVDDTGAFSTLASFRKTIRAADLDDSVIPVLSSSAQFARAWQGELGLVFIDGGHSLDAALLDYRSWAGSIAQKGLLAIHDVYPGSEAGGQAPITVYRLAMASGLFKEIMSVDSLRVLERL</sequence>
<dbReference type="EMBL" id="CP136865">
    <property type="protein sequence ID" value="WOJ97370.1"/>
    <property type="molecule type" value="Genomic_DNA"/>
</dbReference>
<accession>A0ABZ0IE31</accession>
<protein>
    <submittedName>
        <fullName evidence="1">Class I SAM-dependent methyltransferase</fullName>
        <ecNumber evidence="1">2.1.1.-</ecNumber>
    </submittedName>
</protein>
<dbReference type="RefSeq" id="WP_407328173.1">
    <property type="nucleotide sequence ID" value="NZ_CP136865.1"/>
</dbReference>
<keyword evidence="1" id="KW-0489">Methyltransferase</keyword>
<dbReference type="GO" id="GO:0032259">
    <property type="term" value="P:methylation"/>
    <property type="evidence" value="ECO:0007669"/>
    <property type="project" value="UniProtKB-KW"/>
</dbReference>
<reference evidence="1 2" key="1">
    <citation type="submission" date="2023-10" db="EMBL/GenBank/DDBJ databases">
        <title>Two novel species belonging to the OM43/NOR5 clade.</title>
        <authorList>
            <person name="Park M."/>
        </authorList>
    </citation>
    <scope>NUCLEOTIDE SEQUENCE [LARGE SCALE GENOMIC DNA]</scope>
    <source>
        <strain evidence="1 2">IMCC45268</strain>
    </source>
</reference>
<proteinExistence type="predicted"/>
<gene>
    <name evidence="1" type="ORF">R0137_02075</name>
</gene>
<evidence type="ECO:0000313" key="1">
    <source>
        <dbReference type="EMBL" id="WOJ97370.1"/>
    </source>
</evidence>